<dbReference type="EMBL" id="DS268539">
    <property type="protein sequence ID" value="EFO87997.1"/>
    <property type="molecule type" value="Genomic_DNA"/>
</dbReference>
<dbReference type="OrthoDB" id="2250192at2759"/>
<gene>
    <name evidence="1" type="ORF">CRE_05164</name>
</gene>
<name>E3N6E3_CAERE</name>
<dbReference type="eggNOG" id="KOG0516">
    <property type="taxonomic scope" value="Eukaryota"/>
</dbReference>
<dbReference type="STRING" id="31234.E3N6E3"/>
<organism evidence="2">
    <name type="scientific">Caenorhabditis remanei</name>
    <name type="common">Caenorhabditis vulgaris</name>
    <dbReference type="NCBI Taxonomy" id="31234"/>
    <lineage>
        <taxon>Eukaryota</taxon>
        <taxon>Metazoa</taxon>
        <taxon>Ecdysozoa</taxon>
        <taxon>Nematoda</taxon>
        <taxon>Chromadorea</taxon>
        <taxon>Rhabditida</taxon>
        <taxon>Rhabditina</taxon>
        <taxon>Rhabditomorpha</taxon>
        <taxon>Rhabditoidea</taxon>
        <taxon>Rhabditidae</taxon>
        <taxon>Peloderinae</taxon>
        <taxon>Caenorhabditis</taxon>
    </lineage>
</organism>
<accession>E3N6E3</accession>
<dbReference type="Proteomes" id="UP000008281">
    <property type="component" value="Unassembled WGS sequence"/>
</dbReference>
<reference evidence="1" key="1">
    <citation type="submission" date="2007-07" db="EMBL/GenBank/DDBJ databases">
        <title>PCAP assembly of the Caenorhabditis remanei genome.</title>
        <authorList>
            <consortium name="The Caenorhabditis remanei Sequencing Consortium"/>
            <person name="Wilson R.K."/>
        </authorList>
    </citation>
    <scope>NUCLEOTIDE SEQUENCE [LARGE SCALE GENOMIC DNA]</scope>
    <source>
        <strain evidence="1">PB4641</strain>
    </source>
</reference>
<dbReference type="AlphaFoldDB" id="E3N6E3"/>
<evidence type="ECO:0000313" key="2">
    <source>
        <dbReference type="Proteomes" id="UP000008281"/>
    </source>
</evidence>
<evidence type="ECO:0000313" key="1">
    <source>
        <dbReference type="EMBL" id="EFO87997.1"/>
    </source>
</evidence>
<sequence length="172" mass="19765">MKPLLKSFLQQIQGFRLNKEDMTRFVGETKIKLSDLHELPIEPDDLMKQTNLLRGNAVSTADRDEMMAKIYAYFMTSAYEKNVLLAKAIPPPEGIHDGFDNVMQVIEDMDRELQMRNEKDLDTQAELIFLLEEDILQKIRPEDDDLTLLSTQLQALCSDDRADELFANTVAI</sequence>
<dbReference type="HOGENOM" id="CLU_1556699_0_0_1"/>
<proteinExistence type="predicted"/>
<keyword evidence="2" id="KW-1185">Reference proteome</keyword>
<protein>
    <submittedName>
        <fullName evidence="1">Uncharacterized protein</fullName>
    </submittedName>
</protein>
<dbReference type="InParanoid" id="E3N6E3"/>